<dbReference type="GO" id="GO:0008270">
    <property type="term" value="F:zinc ion binding"/>
    <property type="evidence" value="ECO:0007669"/>
    <property type="project" value="UniProtKB-UniRule"/>
</dbReference>
<evidence type="ECO:0000256" key="8">
    <source>
        <dbReference type="SAM" id="MobiDB-lite"/>
    </source>
</evidence>
<evidence type="ECO:0000256" key="6">
    <source>
        <dbReference type="ARBA" id="ARBA00049654"/>
    </source>
</evidence>
<proteinExistence type="inferred from homology"/>
<evidence type="ECO:0000256" key="3">
    <source>
        <dbReference type="ARBA" id="ARBA00022771"/>
    </source>
</evidence>
<feature type="domain" description="HIT-type" evidence="9">
    <location>
        <begin position="4"/>
        <end position="39"/>
    </location>
</feature>
<accession>A0A3G2RZ71</accession>
<feature type="region of interest" description="Disordered" evidence="8">
    <location>
        <begin position="376"/>
        <end position="396"/>
    </location>
</feature>
<evidence type="ECO:0000259" key="9">
    <source>
        <dbReference type="PROSITE" id="PS51083"/>
    </source>
</evidence>
<dbReference type="PROSITE" id="PS51083">
    <property type="entry name" value="ZF_HIT"/>
    <property type="match status" value="1"/>
</dbReference>
<dbReference type="InterPro" id="IPR051639">
    <property type="entry name" value="BCD1"/>
</dbReference>
<evidence type="ECO:0000256" key="1">
    <source>
        <dbReference type="ARBA" id="ARBA00022553"/>
    </source>
</evidence>
<keyword evidence="2" id="KW-0479">Metal-binding</keyword>
<dbReference type="InterPro" id="IPR057721">
    <property type="entry name" value="BCD1_alpha/beta"/>
</dbReference>
<evidence type="ECO:0000256" key="2">
    <source>
        <dbReference type="ARBA" id="ARBA00022723"/>
    </source>
</evidence>
<evidence type="ECO:0000256" key="7">
    <source>
        <dbReference type="PROSITE-ProRule" id="PRU00453"/>
    </source>
</evidence>
<comment type="similarity">
    <text evidence="6">Belongs to the BCD1 family.</text>
</comment>
<dbReference type="OrthoDB" id="272357at2759"/>
<evidence type="ECO:0000313" key="10">
    <source>
        <dbReference type="EMBL" id="AYO40975.1"/>
    </source>
</evidence>
<keyword evidence="4" id="KW-0862">Zinc</keyword>
<dbReference type="GO" id="GO:0005634">
    <property type="term" value="C:nucleus"/>
    <property type="evidence" value="ECO:0007669"/>
    <property type="project" value="TreeGrafter"/>
</dbReference>
<dbReference type="PANTHER" id="PTHR13483:SF3">
    <property type="entry name" value="BOX C_D SNORNA PROTEIN 1"/>
    <property type="match status" value="1"/>
</dbReference>
<dbReference type="Proteomes" id="UP000269793">
    <property type="component" value="Chromosome I"/>
</dbReference>
<dbReference type="Gene3D" id="3.30.60.190">
    <property type="match status" value="1"/>
</dbReference>
<evidence type="ECO:0000256" key="5">
    <source>
        <dbReference type="ARBA" id="ARBA00049598"/>
    </source>
</evidence>
<dbReference type="InterPro" id="IPR007529">
    <property type="entry name" value="Znf_HIT"/>
</dbReference>
<comment type="function">
    <text evidence="5">Required for box C/D snoRNAs accumulation involved in snoRNA processing, snoRNA transport to the nucleolus and ribosome biogenesis.</text>
</comment>
<sequence length="396" mass="44188">MDTCAACQKTAAKYTCPYCRAKTCSLPCFQEHKNASSSCKAARSKHEHASRLGPPISILGLERGPTSRFVPMNKYDYNQLMEDYQFLNQVGRMVSTTGRALYEGKLLGSKSAGEQRRAPASVQRRDALAKQLSFHKLPIMLLPDGMSKRKLNRTQWDTKHQRMLYSAHLSFPCASPNPLVQGWLFHRMEGGADIVQSVLVEMERICARLQDARPADEAPASKRARTEMLPEVWASLGVPCTLSDRAGSLPTNGVLLLHVYEIRLRNESTSKFLDWWIRKGAALESEASPPSTSTTPMIQPHALQAVSQLRPDKDTVATSPLDSHTRQYYIHIVPGMTFESVLRSIPSAFGLVEYFDLEWWHVDALRDAERKSQVSAMTIPSPAPPPTLVAYASDSE</sequence>
<evidence type="ECO:0000256" key="4">
    <source>
        <dbReference type="ARBA" id="ARBA00022833"/>
    </source>
</evidence>
<reference evidence="10 11" key="1">
    <citation type="submission" date="2018-10" db="EMBL/GenBank/DDBJ databases">
        <title>Complete genome sequence of Malassezia restricta CBS 7877.</title>
        <authorList>
            <person name="Morand S.C."/>
            <person name="Bertignac M."/>
            <person name="Iltis A."/>
            <person name="Kolder I."/>
            <person name="Pirovano W."/>
            <person name="Jourdain R."/>
            <person name="Clavaud C."/>
        </authorList>
    </citation>
    <scope>NUCLEOTIDE SEQUENCE [LARGE SCALE GENOMIC DNA]</scope>
    <source>
        <strain evidence="10 11">CBS 7877</strain>
    </source>
</reference>
<dbReference type="EMBL" id="CP033148">
    <property type="protein sequence ID" value="AYO40975.1"/>
    <property type="molecule type" value="Genomic_DNA"/>
</dbReference>
<dbReference type="GO" id="GO:0000463">
    <property type="term" value="P:maturation of LSU-rRNA from tricistronic rRNA transcript (SSU-rRNA, 5.8S rRNA, LSU-rRNA)"/>
    <property type="evidence" value="ECO:0007669"/>
    <property type="project" value="TreeGrafter"/>
</dbReference>
<gene>
    <name evidence="10" type="primary">ZNHIT6</name>
    <name evidence="10" type="ORF">DNF11_0025</name>
</gene>
<dbReference type="Pfam" id="PF04438">
    <property type="entry name" value="zf-HIT"/>
    <property type="match status" value="1"/>
</dbReference>
<dbReference type="GO" id="GO:0070761">
    <property type="term" value="C:pre-snoRNP complex"/>
    <property type="evidence" value="ECO:0007669"/>
    <property type="project" value="TreeGrafter"/>
</dbReference>
<dbReference type="Pfam" id="PF25790">
    <property type="entry name" value="BCD1"/>
    <property type="match status" value="1"/>
</dbReference>
<dbReference type="VEuPathDB" id="FungiDB:DNF11_0025"/>
<dbReference type="CDD" id="cd23023">
    <property type="entry name" value="zf-HIT_BCD1"/>
    <property type="match status" value="1"/>
</dbReference>
<protein>
    <submittedName>
        <fullName evidence="10">Box C/D snoRNA protein 1</fullName>
    </submittedName>
</protein>
<dbReference type="GO" id="GO:0048254">
    <property type="term" value="P:snoRNA localization"/>
    <property type="evidence" value="ECO:0007669"/>
    <property type="project" value="TreeGrafter"/>
</dbReference>
<organism evidence="10 11">
    <name type="scientific">Malassezia restricta (strain ATCC 96810 / NBRC 103918 / CBS 7877)</name>
    <name type="common">Seborrheic dermatitis infection agent</name>
    <dbReference type="NCBI Taxonomy" id="425264"/>
    <lineage>
        <taxon>Eukaryota</taxon>
        <taxon>Fungi</taxon>
        <taxon>Dikarya</taxon>
        <taxon>Basidiomycota</taxon>
        <taxon>Ustilaginomycotina</taxon>
        <taxon>Malasseziomycetes</taxon>
        <taxon>Malasseziales</taxon>
        <taxon>Malasseziaceae</taxon>
        <taxon>Malassezia</taxon>
    </lineage>
</organism>
<keyword evidence="3 7" id="KW-0863">Zinc-finger</keyword>
<keyword evidence="1" id="KW-0597">Phosphoprotein</keyword>
<dbReference type="PANTHER" id="PTHR13483">
    <property type="entry name" value="BOX C_D SNORNA PROTEIN 1-RELATED"/>
    <property type="match status" value="1"/>
</dbReference>
<dbReference type="GO" id="GO:0000492">
    <property type="term" value="P:box C/D snoRNP assembly"/>
    <property type="evidence" value="ECO:0007669"/>
    <property type="project" value="TreeGrafter"/>
</dbReference>
<evidence type="ECO:0000313" key="11">
    <source>
        <dbReference type="Proteomes" id="UP000269793"/>
    </source>
</evidence>
<dbReference type="AlphaFoldDB" id="A0A3G2RZ71"/>
<name>A0A3G2RZ71_MALR7</name>
<dbReference type="STRING" id="425264.A0A3G2RZ71"/>
<keyword evidence="11" id="KW-1185">Reference proteome</keyword>
<dbReference type="SUPFAM" id="SSF144232">
    <property type="entry name" value="HIT/MYND zinc finger-like"/>
    <property type="match status" value="1"/>
</dbReference>